<feature type="binding site" evidence="6">
    <location>
        <position position="476"/>
    </location>
    <ligand>
        <name>S-adenosyl-L-methionine</name>
        <dbReference type="ChEBI" id="CHEBI:59789"/>
    </ligand>
</feature>
<feature type="binding site" evidence="6">
    <location>
        <position position="503"/>
    </location>
    <ligand>
        <name>S-adenosyl-L-methionine</name>
        <dbReference type="ChEBI" id="CHEBI:59789"/>
    </ligand>
</feature>
<comment type="similarity">
    <text evidence="6">Belongs to the class I-like SAM-binding methyltransferase superfamily. RNA M5U methyltransferase family.</text>
</comment>
<proteinExistence type="inferred from homology"/>
<dbReference type="InterPro" id="IPR029063">
    <property type="entry name" value="SAM-dependent_MTases_sf"/>
</dbReference>
<feature type="compositionally biased region" description="Basic and acidic residues" evidence="8">
    <location>
        <begin position="635"/>
        <end position="656"/>
    </location>
</feature>
<feature type="region of interest" description="Disordered" evidence="8">
    <location>
        <begin position="583"/>
        <end position="662"/>
    </location>
</feature>
<evidence type="ECO:0000256" key="3">
    <source>
        <dbReference type="ARBA" id="ARBA00022691"/>
    </source>
</evidence>
<evidence type="ECO:0000256" key="4">
    <source>
        <dbReference type="ARBA" id="ARBA00033763"/>
    </source>
</evidence>
<dbReference type="Gene3D" id="3.30.70.330">
    <property type="match status" value="1"/>
</dbReference>
<dbReference type="GO" id="GO:0032259">
    <property type="term" value="P:methylation"/>
    <property type="evidence" value="ECO:0007669"/>
    <property type="project" value="UniProtKB-KW"/>
</dbReference>
<dbReference type="SUPFAM" id="SSF54928">
    <property type="entry name" value="RNA-binding domain, RBD"/>
    <property type="match status" value="1"/>
</dbReference>
<dbReference type="InterPro" id="IPR045850">
    <property type="entry name" value="TRM2_met"/>
</dbReference>
<feature type="compositionally biased region" description="Polar residues" evidence="8">
    <location>
        <begin position="52"/>
        <end position="68"/>
    </location>
</feature>
<evidence type="ECO:0000256" key="2">
    <source>
        <dbReference type="ARBA" id="ARBA00022679"/>
    </source>
</evidence>
<gene>
    <name evidence="9" type="ORF">PoB_006961100</name>
</gene>
<dbReference type="GO" id="GO:0030697">
    <property type="term" value="F:tRNA (uracil(54)-C5)-methyltransferase activity, S-adenosyl methionine-dependent"/>
    <property type="evidence" value="ECO:0007669"/>
    <property type="project" value="UniProtKB-EC"/>
</dbReference>
<dbReference type="EC" id="2.1.1.35" evidence="4"/>
<keyword evidence="10" id="KW-1185">Reference proteome</keyword>
<dbReference type="CDD" id="cd12439">
    <property type="entry name" value="RRM_TRMT2A"/>
    <property type="match status" value="1"/>
</dbReference>
<dbReference type="Gene3D" id="3.40.50.150">
    <property type="entry name" value="Vaccinia Virus protein VP39"/>
    <property type="match status" value="1"/>
</dbReference>
<dbReference type="Gene3D" id="2.40.50.1070">
    <property type="match status" value="1"/>
</dbReference>
<keyword evidence="1 6" id="KW-0489">Methyltransferase</keyword>
<keyword evidence="2 6" id="KW-0808">Transferase</keyword>
<dbReference type="Proteomes" id="UP000735302">
    <property type="component" value="Unassembled WGS sequence"/>
</dbReference>
<dbReference type="PANTHER" id="PTHR45904:SF2">
    <property type="entry name" value="TRNA (URACIL-5-)-METHYLTRANSFERASE HOMOLOG A"/>
    <property type="match status" value="1"/>
</dbReference>
<comment type="catalytic activity">
    <reaction evidence="5">
        <text>uridine(54) in tRNA + S-adenosyl-L-methionine = 5-methyluridine(54) in tRNA + S-adenosyl-L-homocysteine + H(+)</text>
        <dbReference type="Rhea" id="RHEA:42712"/>
        <dbReference type="Rhea" id="RHEA-COMP:10167"/>
        <dbReference type="Rhea" id="RHEA-COMP:10193"/>
        <dbReference type="ChEBI" id="CHEBI:15378"/>
        <dbReference type="ChEBI" id="CHEBI:57856"/>
        <dbReference type="ChEBI" id="CHEBI:59789"/>
        <dbReference type="ChEBI" id="CHEBI:65315"/>
        <dbReference type="ChEBI" id="CHEBI:74447"/>
        <dbReference type="EC" id="2.1.1.35"/>
    </reaction>
    <physiologicalReaction direction="left-to-right" evidence="5">
        <dbReference type="Rhea" id="RHEA:42713"/>
    </physiologicalReaction>
</comment>
<dbReference type="GO" id="GO:0006396">
    <property type="term" value="P:RNA processing"/>
    <property type="evidence" value="ECO:0007669"/>
    <property type="project" value="InterPro"/>
</dbReference>
<organism evidence="9 10">
    <name type="scientific">Plakobranchus ocellatus</name>
    <dbReference type="NCBI Taxonomy" id="259542"/>
    <lineage>
        <taxon>Eukaryota</taxon>
        <taxon>Metazoa</taxon>
        <taxon>Spiralia</taxon>
        <taxon>Lophotrochozoa</taxon>
        <taxon>Mollusca</taxon>
        <taxon>Gastropoda</taxon>
        <taxon>Heterobranchia</taxon>
        <taxon>Euthyneura</taxon>
        <taxon>Panpulmonata</taxon>
        <taxon>Sacoglossa</taxon>
        <taxon>Placobranchoidea</taxon>
        <taxon>Plakobranchidae</taxon>
        <taxon>Plakobranchus</taxon>
    </lineage>
</organism>
<feature type="active site" description="Nucleophile" evidence="6">
    <location>
        <position position="531"/>
    </location>
</feature>
<dbReference type="SUPFAM" id="SSF53335">
    <property type="entry name" value="S-adenosyl-L-methionine-dependent methyltransferases"/>
    <property type="match status" value="1"/>
</dbReference>
<dbReference type="InterPro" id="IPR030390">
    <property type="entry name" value="MeTrfase_TrmA_AS"/>
</dbReference>
<dbReference type="InterPro" id="IPR035979">
    <property type="entry name" value="RBD_domain_sf"/>
</dbReference>
<feature type="binding site" evidence="6">
    <location>
        <position position="426"/>
    </location>
    <ligand>
        <name>S-adenosyl-L-methionine</name>
        <dbReference type="ChEBI" id="CHEBI:59789"/>
    </ligand>
</feature>
<evidence type="ECO:0000256" key="7">
    <source>
        <dbReference type="PROSITE-ProRule" id="PRU10015"/>
    </source>
</evidence>
<dbReference type="InterPro" id="IPR034262">
    <property type="entry name" value="TRMT2A_RRM"/>
</dbReference>
<keyword evidence="3 6" id="KW-0949">S-adenosyl-L-methionine</keyword>
<protein>
    <recommendedName>
        <fullName evidence="4">tRNA (uracil(54)-C(5))-methyltransferase</fullName>
        <ecNumber evidence="4">2.1.1.35</ecNumber>
    </recommendedName>
</protein>
<dbReference type="PANTHER" id="PTHR45904">
    <property type="entry name" value="TRNA (URACIL-5-)-METHYLTRANSFERASE"/>
    <property type="match status" value="1"/>
</dbReference>
<evidence type="ECO:0000256" key="8">
    <source>
        <dbReference type="SAM" id="MobiDB-lite"/>
    </source>
</evidence>
<evidence type="ECO:0000313" key="10">
    <source>
        <dbReference type="Proteomes" id="UP000735302"/>
    </source>
</evidence>
<evidence type="ECO:0000256" key="5">
    <source>
        <dbReference type="ARBA" id="ARBA00047278"/>
    </source>
</evidence>
<dbReference type="AlphaFoldDB" id="A0AAV4DG16"/>
<feature type="compositionally biased region" description="Basic and acidic residues" evidence="8">
    <location>
        <begin position="172"/>
        <end position="182"/>
    </location>
</feature>
<dbReference type="InterPro" id="IPR012677">
    <property type="entry name" value="Nucleotide-bd_a/b_plait_sf"/>
</dbReference>
<dbReference type="GO" id="GO:0003723">
    <property type="term" value="F:RNA binding"/>
    <property type="evidence" value="ECO:0007669"/>
    <property type="project" value="TreeGrafter"/>
</dbReference>
<feature type="compositionally biased region" description="Basic and acidic residues" evidence="8">
    <location>
        <begin position="15"/>
        <end position="49"/>
    </location>
</feature>
<name>A0AAV4DG16_9GAST</name>
<comment type="caution">
    <text evidence="9">The sequence shown here is derived from an EMBL/GenBank/DDBJ whole genome shotgun (WGS) entry which is preliminary data.</text>
</comment>
<dbReference type="InterPro" id="IPR010280">
    <property type="entry name" value="U5_MeTrfase_fam"/>
</dbReference>
<sequence length="662" mass="74240">MSAKDSINMEISALEDEKPSEAKKPKLDVQETPVHSDQDLPKIDGKLDDTNCDQGPQEKSQQNLQDPLSYTRGKEFTSEIFKIQIHNLPKFGFTDLKKRLKSLGLNPNKIKSPDRQSVAYICFRNEEERDKALEKVNGHVWKNRKLEAKIAAPVADPYLQKKNQGNGSHAVSLDRQRTKELTPEEAEERLRNNVCPLWNLDYSQQLQQKTEKVKNVLRQIAQDNFVKWMFRNIKTKFDGMPCELLPIVPSPETCEYRNKNEFTIGYDLDVKTVMVGFRYGLYKDGTTSVGDCSNLGIAMPAAVPVVKSFTEFVSKSKWTPYLQHAGTGHWQTLTVRTFRTGDIMVMVDFVPRDLHQSEIEEAKVSLREFYTSGEGSKINVKSFYFRVIGKKGSSSGPDLQLLFGEEHVFESLMKLRFRISPQAFFQVNTPATEKLYSLISDWCEASSNTTLLDVCCGTGTIGLSMAKTVKEVIGIEMCTQAVEDARANVAINAALRDVVAVVDPPRAGLHKDVIRVLRRCTSIQRLVYVSCNPEIALTNFIDLIRPETGRHKGSPFTLVKAVPVDLFPGTKHCELVLLFTRESPKSSPPTDSAAVAAAESGKDDSFTIDSNTVEMKKENPGVLRNPDTEAGDTNSRLESRDGKEPERAVEREKTEDSVTLCS</sequence>
<feature type="region of interest" description="Disordered" evidence="8">
    <location>
        <begin position="1"/>
        <end position="68"/>
    </location>
</feature>
<evidence type="ECO:0000313" key="9">
    <source>
        <dbReference type="EMBL" id="GFO43106.1"/>
    </source>
</evidence>
<feature type="active site" evidence="7">
    <location>
        <position position="531"/>
    </location>
</feature>
<reference evidence="9 10" key="1">
    <citation type="journal article" date="2021" name="Elife">
        <title>Chloroplast acquisition without the gene transfer in kleptoplastic sea slugs, Plakobranchus ocellatus.</title>
        <authorList>
            <person name="Maeda T."/>
            <person name="Takahashi S."/>
            <person name="Yoshida T."/>
            <person name="Shimamura S."/>
            <person name="Takaki Y."/>
            <person name="Nagai Y."/>
            <person name="Toyoda A."/>
            <person name="Suzuki Y."/>
            <person name="Arimoto A."/>
            <person name="Ishii H."/>
            <person name="Satoh N."/>
            <person name="Nishiyama T."/>
            <person name="Hasebe M."/>
            <person name="Maruyama T."/>
            <person name="Minagawa J."/>
            <person name="Obokata J."/>
            <person name="Shigenobu S."/>
        </authorList>
    </citation>
    <scope>NUCLEOTIDE SEQUENCE [LARGE SCALE GENOMIC DNA]</scope>
</reference>
<comment type="caution">
    <text evidence="6">Lacks conserved residue(s) required for the propagation of feature annotation.</text>
</comment>
<dbReference type="Pfam" id="PF05958">
    <property type="entry name" value="tRNA_U5-meth_tr"/>
    <property type="match status" value="2"/>
</dbReference>
<evidence type="ECO:0000256" key="1">
    <source>
        <dbReference type="ARBA" id="ARBA00022603"/>
    </source>
</evidence>
<dbReference type="PROSITE" id="PS01230">
    <property type="entry name" value="TRMA_1"/>
    <property type="match status" value="1"/>
</dbReference>
<evidence type="ECO:0000256" key="6">
    <source>
        <dbReference type="PROSITE-ProRule" id="PRU01024"/>
    </source>
</evidence>
<accession>A0AAV4DG16</accession>
<feature type="region of interest" description="Disordered" evidence="8">
    <location>
        <begin position="159"/>
        <end position="185"/>
    </location>
</feature>
<dbReference type="CDD" id="cd02440">
    <property type="entry name" value="AdoMet_MTases"/>
    <property type="match status" value="1"/>
</dbReference>
<dbReference type="PROSITE" id="PS51687">
    <property type="entry name" value="SAM_MT_RNA_M5U"/>
    <property type="match status" value="1"/>
</dbReference>
<dbReference type="EMBL" id="BLXT01007857">
    <property type="protein sequence ID" value="GFO43106.1"/>
    <property type="molecule type" value="Genomic_DNA"/>
</dbReference>